<keyword evidence="4" id="KW-0456">Lyase</keyword>
<evidence type="ECO:0000259" key="5">
    <source>
        <dbReference type="Pfam" id="PF16363"/>
    </source>
</evidence>
<feature type="domain" description="NAD(P)-binding" evidence="5">
    <location>
        <begin position="6"/>
        <end position="339"/>
    </location>
</feature>
<evidence type="ECO:0000256" key="1">
    <source>
        <dbReference type="ARBA" id="ARBA00001937"/>
    </source>
</evidence>
<dbReference type="Gene3D" id="3.40.50.720">
    <property type="entry name" value="NAD(P)-binding Rossmann-like Domain"/>
    <property type="match status" value="1"/>
</dbReference>
<proteinExistence type="inferred from homology"/>
<dbReference type="InterPro" id="IPR016040">
    <property type="entry name" value="NAD(P)-bd_dom"/>
</dbReference>
<dbReference type="EC" id="4.2.1.47" evidence="3"/>
<accession>A0A6C0CUU5</accession>
<dbReference type="PANTHER" id="PTHR43715">
    <property type="entry name" value="GDP-MANNOSE 4,6-DEHYDRATASE"/>
    <property type="match status" value="1"/>
</dbReference>
<dbReference type="NCBIfam" id="TIGR01472">
    <property type="entry name" value="gmd"/>
    <property type="match status" value="1"/>
</dbReference>
<organism evidence="6">
    <name type="scientific">viral metagenome</name>
    <dbReference type="NCBI Taxonomy" id="1070528"/>
    <lineage>
        <taxon>unclassified sequences</taxon>
        <taxon>metagenomes</taxon>
        <taxon>organismal metagenomes</taxon>
    </lineage>
</organism>
<dbReference type="InterPro" id="IPR036291">
    <property type="entry name" value="NAD(P)-bd_dom_sf"/>
</dbReference>
<evidence type="ECO:0000256" key="3">
    <source>
        <dbReference type="ARBA" id="ARBA00011989"/>
    </source>
</evidence>
<dbReference type="Pfam" id="PF16363">
    <property type="entry name" value="GDP_Man_Dehyd"/>
    <property type="match status" value="1"/>
</dbReference>
<evidence type="ECO:0000256" key="2">
    <source>
        <dbReference type="ARBA" id="ARBA00009263"/>
    </source>
</evidence>
<comment type="cofactor">
    <cofactor evidence="1">
        <name>NADP(+)</name>
        <dbReference type="ChEBI" id="CHEBI:58349"/>
    </cofactor>
</comment>
<dbReference type="InterPro" id="IPR006368">
    <property type="entry name" value="GDP_Man_deHydtase"/>
</dbReference>
<dbReference type="GO" id="GO:0008446">
    <property type="term" value="F:GDP-mannose 4,6-dehydratase activity"/>
    <property type="evidence" value="ECO:0007669"/>
    <property type="project" value="UniProtKB-EC"/>
</dbReference>
<dbReference type="CDD" id="cd05260">
    <property type="entry name" value="GDP_MD_SDR_e"/>
    <property type="match status" value="1"/>
</dbReference>
<reference evidence="6" key="1">
    <citation type="journal article" date="2020" name="Nature">
        <title>Giant virus diversity and host interactions through global metagenomics.</title>
        <authorList>
            <person name="Schulz F."/>
            <person name="Roux S."/>
            <person name="Paez-Espino D."/>
            <person name="Jungbluth S."/>
            <person name="Walsh D.A."/>
            <person name="Denef V.J."/>
            <person name="McMahon K.D."/>
            <person name="Konstantinidis K.T."/>
            <person name="Eloe-Fadrosh E.A."/>
            <person name="Kyrpides N.C."/>
            <person name="Woyke T."/>
        </authorList>
    </citation>
    <scope>NUCLEOTIDE SEQUENCE</scope>
    <source>
        <strain evidence="6">GVMAG-M-3300021962-46</strain>
    </source>
</reference>
<dbReference type="Gene3D" id="3.90.25.10">
    <property type="entry name" value="UDP-galactose 4-epimerase, domain 1"/>
    <property type="match status" value="1"/>
</dbReference>
<dbReference type="GO" id="GO:0042351">
    <property type="term" value="P:'de novo' GDP-L-fucose biosynthetic process"/>
    <property type="evidence" value="ECO:0007669"/>
    <property type="project" value="TreeGrafter"/>
</dbReference>
<sequence>MERVAFITGLNGQDGSYLTELLLEKNYYVYGIVRRSSNINTKRIDHLYKHSKFQFYYGDMTDACSLQKRLLEILQKHPNMERLEVYNLAAQSHVKVSFEIPEYTCQVNAIGTLNLLEALRALPISLDKIRFYQACTSEMYGYVKGTEAMNEETPFQPVSPYGISKHMAYQFVKTYRDGYGMFACNGILFNHESSRRGETFVTRKVVIGVQNIVNGNQECIELGNLNAIRDWGHAKDYVYGMWLMLQADKPEDYVLGMGETHTVREFVEQVFLHNGYNIQWIGTGDTEVGIDQNQVVRVCINPRYYRPLEVPYLKADSSKAFKKLGWEPSYSFIGLVKEMIVEEKRTCK</sequence>
<dbReference type="AlphaFoldDB" id="A0A6C0CUU5"/>
<dbReference type="FunFam" id="3.40.50.720:FF:000924">
    <property type="entry name" value="GDP-mannose 4,6 dehydratase"/>
    <property type="match status" value="1"/>
</dbReference>
<dbReference type="SUPFAM" id="SSF51735">
    <property type="entry name" value="NAD(P)-binding Rossmann-fold domains"/>
    <property type="match status" value="1"/>
</dbReference>
<name>A0A6C0CUU5_9ZZZZ</name>
<evidence type="ECO:0000256" key="4">
    <source>
        <dbReference type="ARBA" id="ARBA00023239"/>
    </source>
</evidence>
<evidence type="ECO:0000313" key="6">
    <source>
        <dbReference type="EMBL" id="QHT07275.1"/>
    </source>
</evidence>
<comment type="similarity">
    <text evidence="2">Belongs to the NAD(P)-dependent epimerase/dehydratase family. GDP-mannose 4,6-dehydratase subfamily.</text>
</comment>
<dbReference type="PANTHER" id="PTHR43715:SF1">
    <property type="entry name" value="GDP-MANNOSE 4,6 DEHYDRATASE"/>
    <property type="match status" value="1"/>
</dbReference>
<dbReference type="EMBL" id="MN739480">
    <property type="protein sequence ID" value="QHT07275.1"/>
    <property type="molecule type" value="Genomic_DNA"/>
</dbReference>
<protein>
    <recommendedName>
        <fullName evidence="3">GDP-mannose 4,6-dehydratase</fullName>
        <ecNumber evidence="3">4.2.1.47</ecNumber>
    </recommendedName>
</protein>